<evidence type="ECO:0000256" key="6">
    <source>
        <dbReference type="SAM" id="MobiDB-lite"/>
    </source>
</evidence>
<dbReference type="GO" id="GO:0031261">
    <property type="term" value="C:DNA replication preinitiation complex"/>
    <property type="evidence" value="ECO:0007669"/>
    <property type="project" value="TreeGrafter"/>
</dbReference>
<feature type="region of interest" description="Disordered" evidence="6">
    <location>
        <begin position="692"/>
        <end position="714"/>
    </location>
</feature>
<evidence type="ECO:0000256" key="4">
    <source>
        <dbReference type="ARBA" id="ARBA00023125"/>
    </source>
</evidence>
<evidence type="ECO:0000313" key="10">
    <source>
        <dbReference type="Proteomes" id="UP000467840"/>
    </source>
</evidence>
<sequence>MTTAAAATDSPTPAAPDITRTIFRAHLSQHWFLHSQPFFVLHQASSQKSNKKSSRTAKTRRRIDLSPSLPKSVENLEVEKADEGDDHGYVNKRMEAFESVWSKMESTIKDVLRNLNIGVFNEIQQWVHESFNTIKSFGTPSFPEATQPFPVVKDATSKQVFTGLVLTKNMEFVDDLLTFEELGLHLKSQGYLVANLSSLDFSVKNGIGGCLRSLLRQLVMVTLDAHDISILATWYREQGNCNNPVVIIIDDLERCCGKVLSDFIIMLSEWVFKIPVIIIMGVATTLDALRNTLPSNVLHHLCPCKFILGSPSERMDAIVKAVLVKQCSGFRIGHKVAVFMRNYFVSQDGTITSFIRALKIACAQHFSMEPLSFILLRFLLEEDSQVLQGENYGLPPEVLLERAFDLPSYRNKIGERNFDTLLHGLSELKKLQNQWSTVLLCMHEAGKCDKIQLLDLFCEALDPESGILRVSDTRKGLQKDSTVSPSNKDMHKKYASLQKGGFICQAIRKVRDLPAMQLCTLLKGWEKHTVDIPEIHDKVKELLSLVKFEDSKSLKRDLIEMSKRPASWSHLNLEKDSKAASEKAARLAEFMVGKYMQPLECIAFHEVVCFKNVDKLQAALIGDPRRRIQVDLLEFHNIIQCSCCRRHGNTLLPSMHDSSIMHTLAQEHGDLINLHDWYQSFKMVILSSSDKGKHRLKHSPSPKKRKVTTEPAKPSEAAIHYGAPDYRDYSHAQQKTTRLCAESGLGTLASTATMTITNGEVHTVSTNGDLRSDKPFKIFVGYDPREDVAYEVCHHSIMKRSSIPVEINPIIQSELRKKNLYWRERGQLESTEFSFSRFLTPYLANYEGWAMFVDCDFLYLADIKELGDLIDDKYAIMCVQHDYTPKETTKMDGAVQTVYPRKNWSSMVLYNCGHPKNKVLTPEVVNTQTGAFLHRFQWLEDEEIGSIPFVWNFLEGHNRVVEGDSTTFPKAIHYTRGGPWFDAWKNCEFADLWLKEMEEYMNEKKAAGN</sequence>
<comment type="caution">
    <text evidence="9">The sequence shown here is derived from an EMBL/GenBank/DDBJ whole genome shotgun (WGS) entry which is preliminary data.</text>
</comment>
<dbReference type="PANTHER" id="PTHR12748:SF0">
    <property type="entry name" value="ORIGIN RECOGNITION COMPLEX SUBUNIT 3"/>
    <property type="match status" value="1"/>
</dbReference>
<accession>A0A6A6KJH6</accession>
<keyword evidence="4" id="KW-0238">DNA-binding</keyword>
<evidence type="ECO:0000256" key="1">
    <source>
        <dbReference type="ARBA" id="ARBA00004123"/>
    </source>
</evidence>
<dbReference type="AlphaFoldDB" id="A0A6A6KJH6"/>
<feature type="region of interest" description="Disordered" evidence="6">
    <location>
        <begin position="44"/>
        <end position="69"/>
    </location>
</feature>
<dbReference type="SUPFAM" id="SSF53448">
    <property type="entry name" value="Nucleotide-diphospho-sugar transferases"/>
    <property type="match status" value="1"/>
</dbReference>
<dbReference type="Gene3D" id="3.90.550.10">
    <property type="entry name" value="Spore Coat Polysaccharide Biosynthesis Protein SpsA, Chain A"/>
    <property type="match status" value="1"/>
</dbReference>
<feature type="domain" description="Origin recognition complex subunit 3 winged helix C-terminal" evidence="8">
    <location>
        <begin position="625"/>
        <end position="707"/>
    </location>
</feature>
<comment type="similarity">
    <text evidence="2">Belongs to the ORC3 family.</text>
</comment>
<dbReference type="Pfam" id="PF07034">
    <property type="entry name" value="ORC3_N"/>
    <property type="match status" value="1"/>
</dbReference>
<evidence type="ECO:0000256" key="2">
    <source>
        <dbReference type="ARBA" id="ARBA00010977"/>
    </source>
</evidence>
<dbReference type="InterPro" id="IPR029044">
    <property type="entry name" value="Nucleotide-diphossugar_trans"/>
</dbReference>
<dbReference type="PANTHER" id="PTHR12748">
    <property type="entry name" value="ORIGIN RECOGNITION COMPLEX SUBUNIT 3"/>
    <property type="match status" value="1"/>
</dbReference>
<dbReference type="GO" id="GO:0006270">
    <property type="term" value="P:DNA replication initiation"/>
    <property type="evidence" value="ECO:0007669"/>
    <property type="project" value="TreeGrafter"/>
</dbReference>
<dbReference type="InterPro" id="IPR040855">
    <property type="entry name" value="ORC_WH_C"/>
</dbReference>
<comment type="subcellular location">
    <subcellularLocation>
        <location evidence="1">Nucleus</location>
    </subcellularLocation>
</comment>
<dbReference type="InterPro" id="IPR045667">
    <property type="entry name" value="ORC3_N"/>
</dbReference>
<dbReference type="GO" id="GO:0005656">
    <property type="term" value="C:nuclear pre-replicative complex"/>
    <property type="evidence" value="ECO:0007669"/>
    <property type="project" value="TreeGrafter"/>
</dbReference>
<proteinExistence type="inferred from homology"/>
<evidence type="ECO:0000313" key="9">
    <source>
        <dbReference type="EMBL" id="KAF2288058.1"/>
    </source>
</evidence>
<keyword evidence="3" id="KW-0235">DNA replication</keyword>
<gene>
    <name evidence="9" type="ORF">GH714_004163</name>
</gene>
<dbReference type="GO" id="GO:0005664">
    <property type="term" value="C:nuclear origin of replication recognition complex"/>
    <property type="evidence" value="ECO:0007669"/>
    <property type="project" value="InterPro"/>
</dbReference>
<evidence type="ECO:0000256" key="3">
    <source>
        <dbReference type="ARBA" id="ARBA00022705"/>
    </source>
</evidence>
<evidence type="ECO:0000259" key="7">
    <source>
        <dbReference type="Pfam" id="PF07034"/>
    </source>
</evidence>
<feature type="compositionally biased region" description="Basic residues" evidence="6">
    <location>
        <begin position="692"/>
        <end position="706"/>
    </location>
</feature>
<name>A0A6A6KJH6_HEVBR</name>
<keyword evidence="10" id="KW-1185">Reference proteome</keyword>
<protein>
    <submittedName>
        <fullName evidence="9">Uncharacterized protein</fullName>
    </submittedName>
</protein>
<dbReference type="InterPro" id="IPR020795">
    <property type="entry name" value="ORC3"/>
</dbReference>
<organism evidence="9 10">
    <name type="scientific">Hevea brasiliensis</name>
    <name type="common">Para rubber tree</name>
    <name type="synonym">Siphonia brasiliensis</name>
    <dbReference type="NCBI Taxonomy" id="3981"/>
    <lineage>
        <taxon>Eukaryota</taxon>
        <taxon>Viridiplantae</taxon>
        <taxon>Streptophyta</taxon>
        <taxon>Embryophyta</taxon>
        <taxon>Tracheophyta</taxon>
        <taxon>Spermatophyta</taxon>
        <taxon>Magnoliopsida</taxon>
        <taxon>eudicotyledons</taxon>
        <taxon>Gunneridae</taxon>
        <taxon>Pentapetalae</taxon>
        <taxon>rosids</taxon>
        <taxon>fabids</taxon>
        <taxon>Malpighiales</taxon>
        <taxon>Euphorbiaceae</taxon>
        <taxon>Crotonoideae</taxon>
        <taxon>Micrandreae</taxon>
        <taxon>Hevea</taxon>
    </lineage>
</organism>
<evidence type="ECO:0000256" key="5">
    <source>
        <dbReference type="ARBA" id="ARBA00023242"/>
    </source>
</evidence>
<reference evidence="9 10" key="1">
    <citation type="journal article" date="2020" name="Mol. Plant">
        <title>The Chromosome-Based Rubber Tree Genome Provides New Insights into Spurge Genome Evolution and Rubber Biosynthesis.</title>
        <authorList>
            <person name="Liu J."/>
            <person name="Shi C."/>
            <person name="Shi C.C."/>
            <person name="Li W."/>
            <person name="Zhang Q.J."/>
            <person name="Zhang Y."/>
            <person name="Li K."/>
            <person name="Lu H.F."/>
            <person name="Shi C."/>
            <person name="Zhu S.T."/>
            <person name="Xiao Z.Y."/>
            <person name="Nan H."/>
            <person name="Yue Y."/>
            <person name="Zhu X.G."/>
            <person name="Wu Y."/>
            <person name="Hong X.N."/>
            <person name="Fan G.Y."/>
            <person name="Tong Y."/>
            <person name="Zhang D."/>
            <person name="Mao C.L."/>
            <person name="Liu Y.L."/>
            <person name="Hao S.J."/>
            <person name="Liu W.Q."/>
            <person name="Lv M.Q."/>
            <person name="Zhang H.B."/>
            <person name="Liu Y."/>
            <person name="Hu-Tang G.R."/>
            <person name="Wang J.P."/>
            <person name="Wang J.H."/>
            <person name="Sun Y.H."/>
            <person name="Ni S.B."/>
            <person name="Chen W.B."/>
            <person name="Zhang X.C."/>
            <person name="Jiao Y.N."/>
            <person name="Eichler E.E."/>
            <person name="Li G.H."/>
            <person name="Liu X."/>
            <person name="Gao L.Z."/>
        </authorList>
    </citation>
    <scope>NUCLEOTIDE SEQUENCE [LARGE SCALE GENOMIC DNA]</scope>
    <source>
        <strain evidence="10">cv. GT1</strain>
        <tissue evidence="9">Leaf</tissue>
    </source>
</reference>
<dbReference type="Pfam" id="PF18137">
    <property type="entry name" value="WHD_ORC"/>
    <property type="match status" value="1"/>
</dbReference>
<dbReference type="GO" id="GO:0003688">
    <property type="term" value="F:DNA replication origin binding"/>
    <property type="evidence" value="ECO:0007669"/>
    <property type="project" value="TreeGrafter"/>
</dbReference>
<dbReference type="Proteomes" id="UP000467840">
    <property type="component" value="Chromosome 8"/>
</dbReference>
<dbReference type="EMBL" id="JAAGAX010000016">
    <property type="protein sequence ID" value="KAF2288058.1"/>
    <property type="molecule type" value="Genomic_DNA"/>
</dbReference>
<feature type="domain" description="Origin recognition complex subunit 3 N-terminal" evidence="7">
    <location>
        <begin position="44"/>
        <end position="373"/>
    </location>
</feature>
<keyword evidence="5" id="KW-0539">Nucleus</keyword>
<evidence type="ECO:0000259" key="8">
    <source>
        <dbReference type="Pfam" id="PF18137"/>
    </source>
</evidence>
<dbReference type="CDD" id="cd20704">
    <property type="entry name" value="Orc3"/>
    <property type="match status" value="1"/>
</dbReference>
<feature type="compositionally biased region" description="Basic residues" evidence="6">
    <location>
        <begin position="49"/>
        <end position="61"/>
    </location>
</feature>